<keyword evidence="2" id="KW-0238">DNA-binding</keyword>
<protein>
    <submittedName>
        <fullName evidence="5">Integrase</fullName>
    </submittedName>
</protein>
<dbReference type="InterPro" id="IPR013762">
    <property type="entry name" value="Integrase-like_cat_sf"/>
</dbReference>
<dbReference type="InterPro" id="IPR011010">
    <property type="entry name" value="DNA_brk_join_enz"/>
</dbReference>
<dbReference type="RefSeq" id="WP_184661584.1">
    <property type="nucleotide sequence ID" value="NZ_JACHFQ010000011.1"/>
</dbReference>
<dbReference type="PANTHER" id="PTHR30349:SF41">
    <property type="entry name" value="INTEGRASE_RECOMBINASE PROTEIN MJ0367-RELATED"/>
    <property type="match status" value="1"/>
</dbReference>
<dbReference type="GO" id="GO:0015074">
    <property type="term" value="P:DNA integration"/>
    <property type="evidence" value="ECO:0007669"/>
    <property type="project" value="InterPro"/>
</dbReference>
<dbReference type="InterPro" id="IPR002104">
    <property type="entry name" value="Integrase_catalytic"/>
</dbReference>
<dbReference type="PROSITE" id="PS51898">
    <property type="entry name" value="TYR_RECOMBINASE"/>
    <property type="match status" value="1"/>
</dbReference>
<sequence>MVSHKLPFSLSKRKKSRFYYVRFKNSEGKYLSAVSTQESDYDKAVSVALKWYASGQINGKQKTQEIKEKSFLQNLRHADISDSEAPKILELLKQRGILRSYVQSGSKNDVDFAEFLKTYWSWDKSEYIQEKLRTEKSIGKAHCRTCLHYVQDFWIPFFNGKLLGEITRQDLKDFLSFIQKMGKSISAKNQIWLAGAQALRWAYNNEMIDRDITAGLTGFSGKKPQRQILTPELAKAVFAVDWNDRRFKLANLLAMCTGLRIGEIRALRKCDLGESCLYIRHSWSDIEGLKCTKNGENRTVLLPFTGLSEKLLELAEANPFDKSMEAFVFFASIPGKPIESRCFLCALHSALEKVGMSKTEAKKYCFHAWRHFYASYMREKVSEKLLQSQTGHKTLAMLEHYSDHKISGDDEKIQTAQREVFGEIIENSKIEFSPKLLYQNVKTDFMDKSDLYEHSRQFR</sequence>
<dbReference type="Proteomes" id="UP000518887">
    <property type="component" value="Unassembled WGS sequence"/>
</dbReference>
<dbReference type="PANTHER" id="PTHR30349">
    <property type="entry name" value="PHAGE INTEGRASE-RELATED"/>
    <property type="match status" value="1"/>
</dbReference>
<dbReference type="Gene3D" id="1.10.443.10">
    <property type="entry name" value="Intergrase catalytic core"/>
    <property type="match status" value="1"/>
</dbReference>
<name>A0A7W8LNA4_9SPIR</name>
<dbReference type="Pfam" id="PF00589">
    <property type="entry name" value="Phage_integrase"/>
    <property type="match status" value="1"/>
</dbReference>
<dbReference type="EMBL" id="JACHFQ010000011">
    <property type="protein sequence ID" value="MBB5227389.1"/>
    <property type="molecule type" value="Genomic_DNA"/>
</dbReference>
<accession>A0A7W8LNA4</accession>
<comment type="similarity">
    <text evidence="1">Belongs to the 'phage' integrase family.</text>
</comment>
<dbReference type="SUPFAM" id="SSF56349">
    <property type="entry name" value="DNA breaking-rejoining enzymes"/>
    <property type="match status" value="1"/>
</dbReference>
<evidence type="ECO:0000256" key="1">
    <source>
        <dbReference type="ARBA" id="ARBA00008857"/>
    </source>
</evidence>
<evidence type="ECO:0000313" key="6">
    <source>
        <dbReference type="Proteomes" id="UP000518887"/>
    </source>
</evidence>
<gene>
    <name evidence="5" type="ORF">HNP76_002789</name>
</gene>
<dbReference type="GO" id="GO:0006310">
    <property type="term" value="P:DNA recombination"/>
    <property type="evidence" value="ECO:0007669"/>
    <property type="project" value="UniProtKB-KW"/>
</dbReference>
<organism evidence="5 6">
    <name type="scientific">Treponema ruminis</name>
    <dbReference type="NCBI Taxonomy" id="744515"/>
    <lineage>
        <taxon>Bacteria</taxon>
        <taxon>Pseudomonadati</taxon>
        <taxon>Spirochaetota</taxon>
        <taxon>Spirochaetia</taxon>
        <taxon>Spirochaetales</taxon>
        <taxon>Treponemataceae</taxon>
        <taxon>Treponema</taxon>
    </lineage>
</organism>
<dbReference type="GO" id="GO:0003677">
    <property type="term" value="F:DNA binding"/>
    <property type="evidence" value="ECO:0007669"/>
    <property type="project" value="UniProtKB-KW"/>
</dbReference>
<keyword evidence="6" id="KW-1185">Reference proteome</keyword>
<proteinExistence type="inferred from homology"/>
<dbReference type="InterPro" id="IPR010998">
    <property type="entry name" value="Integrase_recombinase_N"/>
</dbReference>
<evidence type="ECO:0000256" key="2">
    <source>
        <dbReference type="ARBA" id="ARBA00023125"/>
    </source>
</evidence>
<evidence type="ECO:0000313" key="5">
    <source>
        <dbReference type="EMBL" id="MBB5227389.1"/>
    </source>
</evidence>
<feature type="domain" description="Tyr recombinase" evidence="4">
    <location>
        <begin position="224"/>
        <end position="416"/>
    </location>
</feature>
<dbReference type="InterPro" id="IPR050090">
    <property type="entry name" value="Tyrosine_recombinase_XerCD"/>
</dbReference>
<comment type="caution">
    <text evidence="5">The sequence shown here is derived from an EMBL/GenBank/DDBJ whole genome shotgun (WGS) entry which is preliminary data.</text>
</comment>
<dbReference type="AlphaFoldDB" id="A0A7W8LNA4"/>
<evidence type="ECO:0000256" key="3">
    <source>
        <dbReference type="ARBA" id="ARBA00023172"/>
    </source>
</evidence>
<keyword evidence="3" id="KW-0233">DNA recombination</keyword>
<reference evidence="5 6" key="1">
    <citation type="submission" date="2020-08" db="EMBL/GenBank/DDBJ databases">
        <title>Genomic Encyclopedia of Type Strains, Phase IV (KMG-IV): sequencing the most valuable type-strain genomes for metagenomic binning, comparative biology and taxonomic classification.</title>
        <authorList>
            <person name="Goeker M."/>
        </authorList>
    </citation>
    <scope>NUCLEOTIDE SEQUENCE [LARGE SCALE GENOMIC DNA]</scope>
    <source>
        <strain evidence="5 6">DSM 103462</strain>
    </source>
</reference>
<evidence type="ECO:0000259" key="4">
    <source>
        <dbReference type="PROSITE" id="PS51898"/>
    </source>
</evidence>
<dbReference type="Gene3D" id="1.10.150.130">
    <property type="match status" value="1"/>
</dbReference>